<name>A0ABS3MZQ1_9BACI</name>
<comment type="similarity">
    <text evidence="1">Belongs to the HyuE racemase family.</text>
</comment>
<dbReference type="Proteomes" id="UP000663981">
    <property type="component" value="Unassembled WGS sequence"/>
</dbReference>
<dbReference type="Pfam" id="PF01177">
    <property type="entry name" value="Asp_Glu_race"/>
    <property type="match status" value="1"/>
</dbReference>
<dbReference type="InterPro" id="IPR015942">
    <property type="entry name" value="Asp/Glu/hydantoin_racemase"/>
</dbReference>
<organism evidence="2 3">
    <name type="scientific">Metabacillus bambusae</name>
    <dbReference type="NCBI Taxonomy" id="2795218"/>
    <lineage>
        <taxon>Bacteria</taxon>
        <taxon>Bacillati</taxon>
        <taxon>Bacillota</taxon>
        <taxon>Bacilli</taxon>
        <taxon>Bacillales</taxon>
        <taxon>Bacillaceae</taxon>
        <taxon>Metabacillus</taxon>
    </lineage>
</organism>
<evidence type="ECO:0000313" key="2">
    <source>
        <dbReference type="EMBL" id="MBO1511501.1"/>
    </source>
</evidence>
<protein>
    <submittedName>
        <fullName evidence="2">Asp/Glu/hydantoin racemase</fullName>
    </submittedName>
</protein>
<reference evidence="2 3" key="1">
    <citation type="submission" date="2021-03" db="EMBL/GenBank/DDBJ databases">
        <title>Whole genome sequence of Metabacillus bambusae BG109.</title>
        <authorList>
            <person name="Jeong J.W."/>
        </authorList>
    </citation>
    <scope>NUCLEOTIDE SEQUENCE [LARGE SCALE GENOMIC DNA]</scope>
    <source>
        <strain evidence="2 3">BG109</strain>
    </source>
</reference>
<evidence type="ECO:0000256" key="1">
    <source>
        <dbReference type="ARBA" id="ARBA00038414"/>
    </source>
</evidence>
<evidence type="ECO:0000313" key="3">
    <source>
        <dbReference type="Proteomes" id="UP000663981"/>
    </source>
</evidence>
<sequence>MESGVDLEKLSYRIGLIHATMNSVQPIISEFKTHAPEVKLLNFMDEGLLDELNETGIITSKMIMRLSNLAARAEESKVDAILFTCSSFSPYIAKIGELFDIPVMSSDQSMLEQAVNMAQKIGVIATVEAAGPTTTKLLKRYAEEANKEISIQTTVVSEAFQALQNGDINKHDAIIKKEIANLSDDNEVILLAQFSIARVLDSLKERKVPILTSPETSVKAILNLLKQTK</sequence>
<proteinExistence type="inferred from homology"/>
<comment type="caution">
    <text evidence="2">The sequence shown here is derived from an EMBL/GenBank/DDBJ whole genome shotgun (WGS) entry which is preliminary data.</text>
</comment>
<accession>A0ABS3MZQ1</accession>
<dbReference type="Gene3D" id="3.40.50.12500">
    <property type="match status" value="1"/>
</dbReference>
<dbReference type="InterPro" id="IPR053714">
    <property type="entry name" value="Iso_Racemase_Enz_sf"/>
</dbReference>
<keyword evidence="3" id="KW-1185">Reference proteome</keyword>
<gene>
    <name evidence="2" type="ORF">I7822_07455</name>
</gene>
<dbReference type="EMBL" id="JAGDEL010000004">
    <property type="protein sequence ID" value="MBO1511501.1"/>
    <property type="molecule type" value="Genomic_DNA"/>
</dbReference>